<dbReference type="Proteomes" id="UP000683417">
    <property type="component" value="Unassembled WGS sequence"/>
</dbReference>
<evidence type="ECO:0000256" key="1">
    <source>
        <dbReference type="SAM" id="MobiDB-lite"/>
    </source>
</evidence>
<name>A0A9W4GHE7_BLUGR</name>
<gene>
    <name evidence="2" type="ORF">BGTH12_LOCUS6176</name>
</gene>
<feature type="compositionally biased region" description="Polar residues" evidence="1">
    <location>
        <begin position="58"/>
        <end position="75"/>
    </location>
</feature>
<dbReference type="AlphaFoldDB" id="A0A9W4GHE7"/>
<accession>A0A9W4GHE7</accession>
<sequence>LQEDSAFSFTLPNISCKINSNPDLYKIAYYNRQKKITNNPPPPSTSFSNTTTFVFAPPNSNYPQPNPVQNSFTNMPQPPRPDIIPTNNKATSFHQYSVTNDISCQLKNL</sequence>
<reference evidence="2" key="1">
    <citation type="submission" date="2020-10" db="EMBL/GenBank/DDBJ databases">
        <authorList>
            <person name="Muller C M."/>
        </authorList>
    </citation>
    <scope>NUCLEOTIDE SEQUENCE</scope>
    <source>
        <strain evidence="2">THUN-12</strain>
    </source>
</reference>
<proteinExistence type="predicted"/>
<feature type="non-terminal residue" evidence="2">
    <location>
        <position position="1"/>
    </location>
</feature>
<evidence type="ECO:0000313" key="3">
    <source>
        <dbReference type="Proteomes" id="UP000683417"/>
    </source>
</evidence>
<evidence type="ECO:0000313" key="2">
    <source>
        <dbReference type="EMBL" id="CAD6504818.1"/>
    </source>
</evidence>
<dbReference type="EMBL" id="CAJHIT010000009">
    <property type="protein sequence ID" value="CAD6504818.1"/>
    <property type="molecule type" value="Genomic_DNA"/>
</dbReference>
<organism evidence="2 3">
    <name type="scientific">Blumeria graminis f. sp. triticale</name>
    <dbReference type="NCBI Taxonomy" id="1689686"/>
    <lineage>
        <taxon>Eukaryota</taxon>
        <taxon>Fungi</taxon>
        <taxon>Dikarya</taxon>
        <taxon>Ascomycota</taxon>
        <taxon>Pezizomycotina</taxon>
        <taxon>Leotiomycetes</taxon>
        <taxon>Erysiphales</taxon>
        <taxon>Erysiphaceae</taxon>
        <taxon>Blumeria</taxon>
    </lineage>
</organism>
<comment type="caution">
    <text evidence="2">The sequence shown here is derived from an EMBL/GenBank/DDBJ whole genome shotgun (WGS) entry which is preliminary data.</text>
</comment>
<protein>
    <submittedName>
        <fullName evidence="2">BgTH12-00321</fullName>
    </submittedName>
</protein>
<feature type="region of interest" description="Disordered" evidence="1">
    <location>
        <begin position="58"/>
        <end position="88"/>
    </location>
</feature>